<dbReference type="PATRIC" id="fig|1225176.3.peg.2437"/>
<dbReference type="Proteomes" id="UP000004478">
    <property type="component" value="Unassembled WGS sequence"/>
</dbReference>
<reference evidence="1 2" key="1">
    <citation type="journal article" date="2012" name="J. Bacteriol.">
        <title>Draft Genome Sequence of Cecembia lonarensis Strain LW9T, Isolated from Lonar Lake, a Haloalkaline Lake in India.</title>
        <authorList>
            <person name="Shivaji S."/>
            <person name="Ara S."/>
            <person name="Singh A."/>
            <person name="Pinnaka A.K."/>
        </authorList>
    </citation>
    <scope>NUCLEOTIDE SEQUENCE [LARGE SCALE GENOMIC DNA]</scope>
    <source>
        <strain evidence="1 2">LW9</strain>
    </source>
</reference>
<dbReference type="SUPFAM" id="SSF51206">
    <property type="entry name" value="cAMP-binding domain-like"/>
    <property type="match status" value="1"/>
</dbReference>
<keyword evidence="2" id="KW-1185">Reference proteome</keyword>
<evidence type="ECO:0000313" key="2">
    <source>
        <dbReference type="Proteomes" id="UP000004478"/>
    </source>
</evidence>
<comment type="caution">
    <text evidence="1">The sequence shown here is derived from an EMBL/GenBank/DDBJ whole genome shotgun (WGS) entry which is preliminary data.</text>
</comment>
<dbReference type="Gene3D" id="2.60.120.10">
    <property type="entry name" value="Jelly Rolls"/>
    <property type="match status" value="1"/>
</dbReference>
<evidence type="ECO:0000313" key="1">
    <source>
        <dbReference type="EMBL" id="EKB49093.1"/>
    </source>
</evidence>
<dbReference type="AlphaFoldDB" id="K1LFK5"/>
<protein>
    <recommendedName>
        <fullName evidence="3">Cyclic nucleotide-binding domain protein</fullName>
    </recommendedName>
</protein>
<sequence>MEEHTGLFKFFDGIHPISAKAIEALRKICFELAMPKGKDLQSIGHTCRTIYYVEKGLARTYYYKDGNDITELFAFENSLIARAESLFTGNPSKKGIQLLEDSILIGIPSPDLFNLYDQHHDIERLFRRIFEAAYVETVNRIESLQFHTAEERYKDLLSTSPNLLQRVPLKHIASYLGITQVSLSRIRAQI</sequence>
<proteinExistence type="predicted"/>
<dbReference type="InterPro" id="IPR014710">
    <property type="entry name" value="RmlC-like_jellyroll"/>
</dbReference>
<dbReference type="InterPro" id="IPR018490">
    <property type="entry name" value="cNMP-bd_dom_sf"/>
</dbReference>
<evidence type="ECO:0008006" key="3">
    <source>
        <dbReference type="Google" id="ProtNLM"/>
    </source>
</evidence>
<dbReference type="EMBL" id="AMGM01000033">
    <property type="protein sequence ID" value="EKB49093.1"/>
    <property type="molecule type" value="Genomic_DNA"/>
</dbReference>
<organism evidence="1 2">
    <name type="scientific">Cecembia lonarensis (strain CCUG 58316 / KCTC 22772 / LW9)</name>
    <dbReference type="NCBI Taxonomy" id="1225176"/>
    <lineage>
        <taxon>Bacteria</taxon>
        <taxon>Pseudomonadati</taxon>
        <taxon>Bacteroidota</taxon>
        <taxon>Cytophagia</taxon>
        <taxon>Cytophagales</taxon>
        <taxon>Cyclobacteriaceae</taxon>
        <taxon>Cecembia</taxon>
    </lineage>
</organism>
<accession>K1LFK5</accession>
<name>K1LFK5_CECL9</name>
<gene>
    <name evidence="1" type="ORF">B879_02280</name>
</gene>